<dbReference type="OMA" id="KSAGHII"/>
<dbReference type="InParanoid" id="G0M736"/>
<organism evidence="3">
    <name type="scientific">Caenorhabditis brenneri</name>
    <name type="common">Nematode worm</name>
    <dbReference type="NCBI Taxonomy" id="135651"/>
    <lineage>
        <taxon>Eukaryota</taxon>
        <taxon>Metazoa</taxon>
        <taxon>Ecdysozoa</taxon>
        <taxon>Nematoda</taxon>
        <taxon>Chromadorea</taxon>
        <taxon>Rhabditida</taxon>
        <taxon>Rhabditina</taxon>
        <taxon>Rhabditomorpha</taxon>
        <taxon>Rhabditoidea</taxon>
        <taxon>Rhabditidae</taxon>
        <taxon>Peloderinae</taxon>
        <taxon>Caenorhabditis</taxon>
    </lineage>
</organism>
<evidence type="ECO:0000256" key="1">
    <source>
        <dbReference type="SAM" id="MobiDB-lite"/>
    </source>
</evidence>
<dbReference type="Proteomes" id="UP000008068">
    <property type="component" value="Unassembled WGS sequence"/>
</dbReference>
<keyword evidence="3" id="KW-1185">Reference proteome</keyword>
<feature type="region of interest" description="Disordered" evidence="1">
    <location>
        <begin position="265"/>
        <end position="288"/>
    </location>
</feature>
<sequence>MYDRCFMQKRDMSLHNKIERLNEHSLAVLKRIKSKPFGKFDFHSDDILMRLPEGMKPNDTIETHKSKCQIKMTEKHLFPTYAAAENFIKVRFGDYKLEEETKNHKLYNCPHGPEDDKCTGFLKLYLGLEQPMILCSFGHYGHDSSVGQARFTGIEFSIVRLYTNIYWKRQFDDDANVRNIWFFFKHIFDDDHILNHVNAYDLRAVAFEVGKEKLDEIELKEGVFHDRRSSTLAANFNGVKEMHEKLRDIENPLREAVMQSKRIVKNDPANSSADANPPQENNGKTARFKTEPREYECPFLAPTRQAIPLTTEAMLTDIEWCDARADYVLGLKMWQHLIWFAKEVRNIVYLKMVAAGDDYDEECETNRQLFLKINQAVIIAEIMIERITKMYLMIEKAPKSEYVTDYNVNLNNPALRNINHPVIRPYFAVQSRAEKSAGHIIRSLRAKSEKALGEDFDFDYPRVRPCQMPYIIHRILIRELDEIKEEKLTESQKNHYRHAGATLPTLRNRESRTMMNHYENMDSIWSTTLPLFTSCSNLRFMWATGINLREKLIEFRAMELKEWKKHHKEKIRRLNWLFGRIERARTDSLGKLQEIRRAKAEEDALKKKLRNKNRKELKAKNAAEAKQQEKDEKRRNTPLRHYDGK</sequence>
<proteinExistence type="predicted"/>
<feature type="region of interest" description="Disordered" evidence="1">
    <location>
        <begin position="606"/>
        <end position="645"/>
    </location>
</feature>
<evidence type="ECO:0000313" key="3">
    <source>
        <dbReference type="Proteomes" id="UP000008068"/>
    </source>
</evidence>
<dbReference type="HOGENOM" id="CLU_427759_0_0_1"/>
<evidence type="ECO:0000313" key="2">
    <source>
        <dbReference type="EMBL" id="EGT29998.1"/>
    </source>
</evidence>
<reference evidence="3" key="1">
    <citation type="submission" date="2011-07" db="EMBL/GenBank/DDBJ databases">
        <authorList>
            <consortium name="Caenorhabditis brenneri Sequencing and Analysis Consortium"/>
            <person name="Wilson R.K."/>
        </authorList>
    </citation>
    <scope>NUCLEOTIDE SEQUENCE [LARGE SCALE GENOMIC DNA]</scope>
    <source>
        <strain evidence="3">PB2801</strain>
    </source>
</reference>
<dbReference type="OrthoDB" id="5877813at2759"/>
<dbReference type="AlphaFoldDB" id="G0M736"/>
<gene>
    <name evidence="2" type="ORF">CAEBREN_13361</name>
</gene>
<name>G0M736_CAEBE</name>
<feature type="compositionally biased region" description="Basic and acidic residues" evidence="1">
    <location>
        <begin position="614"/>
        <end position="645"/>
    </location>
</feature>
<accession>G0M736</accession>
<dbReference type="EMBL" id="GL379786">
    <property type="protein sequence ID" value="EGT29998.1"/>
    <property type="molecule type" value="Genomic_DNA"/>
</dbReference>
<dbReference type="eggNOG" id="ENOG502THEN">
    <property type="taxonomic scope" value="Eukaryota"/>
</dbReference>
<feature type="compositionally biased region" description="Polar residues" evidence="1">
    <location>
        <begin position="268"/>
        <end position="284"/>
    </location>
</feature>
<dbReference type="FunCoup" id="G0M736">
    <property type="interactions" value="1126"/>
</dbReference>
<protein>
    <submittedName>
        <fullName evidence="2">Uncharacterized protein</fullName>
    </submittedName>
</protein>